<feature type="transmembrane region" description="Helical" evidence="1">
    <location>
        <begin position="108"/>
        <end position="132"/>
    </location>
</feature>
<proteinExistence type="predicted"/>
<gene>
    <name evidence="2" type="ORF">LOC68_17815</name>
</gene>
<protein>
    <submittedName>
        <fullName evidence="2">Uncharacterized protein</fullName>
    </submittedName>
</protein>
<reference evidence="2" key="1">
    <citation type="submission" date="2021-11" db="EMBL/GenBank/DDBJ databases">
        <title>Genome sequence.</title>
        <authorList>
            <person name="Sun Q."/>
        </authorList>
    </citation>
    <scope>NUCLEOTIDE SEQUENCE</scope>
    <source>
        <strain evidence="2">JC732</strain>
    </source>
</reference>
<keyword evidence="3" id="KW-1185">Reference proteome</keyword>
<dbReference type="AlphaFoldDB" id="A0A9X1MQ09"/>
<keyword evidence="1" id="KW-1133">Transmembrane helix</keyword>
<dbReference type="RefSeq" id="WP_230221231.1">
    <property type="nucleotide sequence ID" value="NZ_JAJKFT010000010.1"/>
</dbReference>
<feature type="transmembrane region" description="Helical" evidence="1">
    <location>
        <begin position="144"/>
        <end position="161"/>
    </location>
</feature>
<accession>A0A9X1MQ09</accession>
<name>A0A9X1MQ09_9BACT</name>
<comment type="caution">
    <text evidence="2">The sequence shown here is derived from an EMBL/GenBank/DDBJ whole genome shotgun (WGS) entry which is preliminary data.</text>
</comment>
<dbReference type="Proteomes" id="UP001139103">
    <property type="component" value="Unassembled WGS sequence"/>
</dbReference>
<sequence>MESGSHENPFAPPNVDKVVVTPSDSGSGDIEEFFIHDGKIVGQSPLSLPSVCLYCAMAAADETSQRKTCQFSGRTESGNWTTLTVSYSVCGACVANAQAWRLKLRQAAYCLVPTLISIGFLCIIAIFCYTAVGLVEVAESCFPFFMIAAIGFALRIVYCDFKVPKPPELRMYEAGKMALSRAGRAFLERYADGQDDLTPGEDDE</sequence>
<evidence type="ECO:0000256" key="1">
    <source>
        <dbReference type="SAM" id="Phobius"/>
    </source>
</evidence>
<keyword evidence="1" id="KW-0812">Transmembrane</keyword>
<keyword evidence="1" id="KW-0472">Membrane</keyword>
<dbReference type="EMBL" id="JAJKFT010000010">
    <property type="protein sequence ID" value="MCC9630255.1"/>
    <property type="molecule type" value="Genomic_DNA"/>
</dbReference>
<evidence type="ECO:0000313" key="3">
    <source>
        <dbReference type="Proteomes" id="UP001139103"/>
    </source>
</evidence>
<evidence type="ECO:0000313" key="2">
    <source>
        <dbReference type="EMBL" id="MCC9630255.1"/>
    </source>
</evidence>
<organism evidence="2 3">
    <name type="scientific">Blastopirellula sediminis</name>
    <dbReference type="NCBI Taxonomy" id="2894196"/>
    <lineage>
        <taxon>Bacteria</taxon>
        <taxon>Pseudomonadati</taxon>
        <taxon>Planctomycetota</taxon>
        <taxon>Planctomycetia</taxon>
        <taxon>Pirellulales</taxon>
        <taxon>Pirellulaceae</taxon>
        <taxon>Blastopirellula</taxon>
    </lineage>
</organism>